<gene>
    <name evidence="2" type="ORF">J4G78_01230</name>
</gene>
<keyword evidence="1" id="KW-0732">Signal</keyword>
<name>A0ABX7T655_9SPHN</name>
<organism evidence="2 3">
    <name type="scientific">Parasphingorhabdus cellanae</name>
    <dbReference type="NCBI Taxonomy" id="2806553"/>
    <lineage>
        <taxon>Bacteria</taxon>
        <taxon>Pseudomonadati</taxon>
        <taxon>Pseudomonadota</taxon>
        <taxon>Alphaproteobacteria</taxon>
        <taxon>Sphingomonadales</taxon>
        <taxon>Sphingomonadaceae</taxon>
        <taxon>Parasphingorhabdus</taxon>
    </lineage>
</organism>
<evidence type="ECO:0000313" key="2">
    <source>
        <dbReference type="EMBL" id="QTD56257.1"/>
    </source>
</evidence>
<reference evidence="2 3" key="1">
    <citation type="submission" date="2021-03" db="EMBL/GenBank/DDBJ databases">
        <title>Complete genome of Parasphingorhabdus_sp.JHSY0214.</title>
        <authorList>
            <person name="Yoo J.H."/>
            <person name="Bae J.W."/>
        </authorList>
    </citation>
    <scope>NUCLEOTIDE SEQUENCE [LARGE SCALE GENOMIC DNA]</scope>
    <source>
        <strain evidence="2 3">JHSY0214</strain>
    </source>
</reference>
<accession>A0ABX7T655</accession>
<keyword evidence="3" id="KW-1185">Reference proteome</keyword>
<dbReference type="EMBL" id="CP071794">
    <property type="protein sequence ID" value="QTD56257.1"/>
    <property type="molecule type" value="Genomic_DNA"/>
</dbReference>
<protein>
    <submittedName>
        <fullName evidence="2">Uncharacterized protein</fullName>
    </submittedName>
</protein>
<sequence length="118" mass="11974">MKSAKLLLAGAALFALPLATAPASALTIVLNNTGGVETNTKAYAGFVAAAQFWENVFTNDATIRLDVGFGGLPPNVLGSTGSSSAGALVEPFLQALRASGTSNLDAQAVFSKPRSFSI</sequence>
<dbReference type="RefSeq" id="WP_207988079.1">
    <property type="nucleotide sequence ID" value="NZ_CP071794.1"/>
</dbReference>
<feature type="chain" id="PRO_5046838004" evidence="1">
    <location>
        <begin position="26"/>
        <end position="118"/>
    </location>
</feature>
<evidence type="ECO:0000256" key="1">
    <source>
        <dbReference type="SAM" id="SignalP"/>
    </source>
</evidence>
<proteinExistence type="predicted"/>
<evidence type="ECO:0000313" key="3">
    <source>
        <dbReference type="Proteomes" id="UP000663923"/>
    </source>
</evidence>
<dbReference type="Proteomes" id="UP000663923">
    <property type="component" value="Chromosome"/>
</dbReference>
<feature type="signal peptide" evidence="1">
    <location>
        <begin position="1"/>
        <end position="25"/>
    </location>
</feature>